<dbReference type="Proteomes" id="UP000008810">
    <property type="component" value="Chromosome 4"/>
</dbReference>
<evidence type="ECO:0000313" key="11">
    <source>
        <dbReference type="EnsemblPlants" id="KQJ88245"/>
    </source>
</evidence>
<reference evidence="10 11" key="1">
    <citation type="journal article" date="2010" name="Nature">
        <title>Genome sequencing and analysis of the model grass Brachypodium distachyon.</title>
        <authorList>
            <consortium name="International Brachypodium Initiative"/>
        </authorList>
    </citation>
    <scope>NUCLEOTIDE SEQUENCE [LARGE SCALE GENOMIC DNA]</scope>
    <source>
        <strain evidence="10 11">Bd21</strain>
    </source>
</reference>
<evidence type="ECO:0000256" key="6">
    <source>
        <dbReference type="ARBA" id="ARBA00022989"/>
    </source>
</evidence>
<reference evidence="11" key="3">
    <citation type="submission" date="2018-08" db="UniProtKB">
        <authorList>
            <consortium name="EnsemblPlants"/>
        </authorList>
    </citation>
    <scope>IDENTIFICATION</scope>
    <source>
        <strain evidence="11">cv. Bd21</strain>
    </source>
</reference>
<dbReference type="AlphaFoldDB" id="I1IL69"/>
<dbReference type="InterPro" id="IPR006702">
    <property type="entry name" value="CASP_dom"/>
</dbReference>
<comment type="subunit">
    <text evidence="3 8">Homodimer and heterodimers.</text>
</comment>
<evidence type="ECO:0000256" key="8">
    <source>
        <dbReference type="RuleBase" id="RU361233"/>
    </source>
</evidence>
<comment type="subcellular location">
    <subcellularLocation>
        <location evidence="1 8">Cell membrane</location>
        <topology evidence="1 8">Multi-pass membrane protein</topology>
    </subcellularLocation>
</comment>
<reference evidence="10" key="2">
    <citation type="submission" date="2017-06" db="EMBL/GenBank/DDBJ databases">
        <title>WGS assembly of Brachypodium distachyon.</title>
        <authorList>
            <consortium name="The International Brachypodium Initiative"/>
            <person name="Lucas S."/>
            <person name="Harmon-Smith M."/>
            <person name="Lail K."/>
            <person name="Tice H."/>
            <person name="Grimwood J."/>
            <person name="Bruce D."/>
            <person name="Barry K."/>
            <person name="Shu S."/>
            <person name="Lindquist E."/>
            <person name="Wang M."/>
            <person name="Pitluck S."/>
            <person name="Vogel J.P."/>
            <person name="Garvin D.F."/>
            <person name="Mockler T.C."/>
            <person name="Schmutz J."/>
            <person name="Rokhsar D."/>
            <person name="Bevan M.W."/>
        </authorList>
    </citation>
    <scope>NUCLEOTIDE SEQUENCE</scope>
    <source>
        <strain evidence="10">Bd21</strain>
    </source>
</reference>
<feature type="transmembrane region" description="Helical" evidence="8">
    <location>
        <begin position="58"/>
        <end position="82"/>
    </location>
</feature>
<protein>
    <recommendedName>
        <fullName evidence="8">CASP-like protein</fullName>
    </recommendedName>
</protein>
<organism evidence="10">
    <name type="scientific">Brachypodium distachyon</name>
    <name type="common">Purple false brome</name>
    <name type="synonym">Trachynia distachya</name>
    <dbReference type="NCBI Taxonomy" id="15368"/>
    <lineage>
        <taxon>Eukaryota</taxon>
        <taxon>Viridiplantae</taxon>
        <taxon>Streptophyta</taxon>
        <taxon>Embryophyta</taxon>
        <taxon>Tracheophyta</taxon>
        <taxon>Spermatophyta</taxon>
        <taxon>Magnoliopsida</taxon>
        <taxon>Liliopsida</taxon>
        <taxon>Poales</taxon>
        <taxon>Poaceae</taxon>
        <taxon>BOP clade</taxon>
        <taxon>Pooideae</taxon>
        <taxon>Stipodae</taxon>
        <taxon>Brachypodieae</taxon>
        <taxon>Brachypodium</taxon>
    </lineage>
</organism>
<dbReference type="HOGENOM" id="CLU_115129_0_1_1"/>
<evidence type="ECO:0000256" key="3">
    <source>
        <dbReference type="ARBA" id="ARBA00011489"/>
    </source>
</evidence>
<dbReference type="GeneID" id="104584972"/>
<dbReference type="OMA" id="DAKCNAD"/>
<dbReference type="Gramene" id="KQJ88245">
    <property type="protein sequence ID" value="KQJ88245"/>
    <property type="gene ID" value="BRADI_4g16570v3"/>
</dbReference>
<accession>I1IL69</accession>
<evidence type="ECO:0000313" key="12">
    <source>
        <dbReference type="Proteomes" id="UP000008810"/>
    </source>
</evidence>
<evidence type="ECO:0000256" key="5">
    <source>
        <dbReference type="ARBA" id="ARBA00022692"/>
    </source>
</evidence>
<keyword evidence="12" id="KW-1185">Reference proteome</keyword>
<evidence type="ECO:0000256" key="1">
    <source>
        <dbReference type="ARBA" id="ARBA00004651"/>
    </source>
</evidence>
<evidence type="ECO:0000256" key="2">
    <source>
        <dbReference type="ARBA" id="ARBA00007651"/>
    </source>
</evidence>
<feature type="domain" description="Casparian strip membrane protein" evidence="9">
    <location>
        <begin position="11"/>
        <end position="125"/>
    </location>
</feature>
<dbReference type="EMBL" id="CM000883">
    <property type="protein sequence ID" value="KQJ88245.1"/>
    <property type="molecule type" value="Genomic_DNA"/>
</dbReference>
<feature type="transmembrane region" description="Helical" evidence="8">
    <location>
        <begin position="94"/>
        <end position="119"/>
    </location>
</feature>
<dbReference type="FunCoup" id="I1IL69">
    <property type="interactions" value="407"/>
</dbReference>
<dbReference type="Pfam" id="PF04535">
    <property type="entry name" value="CASP_dom"/>
    <property type="match status" value="1"/>
</dbReference>
<feature type="transmembrane region" description="Helical" evidence="8">
    <location>
        <begin position="12"/>
        <end position="32"/>
    </location>
</feature>
<dbReference type="GO" id="GO:0005886">
    <property type="term" value="C:plasma membrane"/>
    <property type="evidence" value="ECO:0007669"/>
    <property type="project" value="UniProtKB-SubCell"/>
</dbReference>
<dbReference type="PANTHER" id="PTHR33573">
    <property type="entry name" value="CASP-LIKE PROTEIN 4A4"/>
    <property type="match status" value="1"/>
</dbReference>
<gene>
    <name evidence="11" type="primary">LOC104584972</name>
    <name evidence="10" type="ORF">BRADI_4g16570v3</name>
</gene>
<dbReference type="RefSeq" id="XP_010239133.1">
    <property type="nucleotide sequence ID" value="XM_010240831.2"/>
</dbReference>
<dbReference type="PANTHER" id="PTHR33573:SF19">
    <property type="entry name" value="CASP-LIKE PROTEIN"/>
    <property type="match status" value="1"/>
</dbReference>
<keyword evidence="5 8" id="KW-0812">Transmembrane</keyword>
<keyword evidence="4 8" id="KW-1003">Cell membrane</keyword>
<comment type="similarity">
    <text evidence="2 8">Belongs to the Casparian strip membrane proteins (CASP) family.</text>
</comment>
<sequence length="183" mass="19320">MASSSKIAFPSVVLALRLLVLAVLAGSIVLIVTKKVNVTFPSGDTFSFSFEDVYSYKYLLGIAVVGCAYTLLQIPLAGVTIAKRSKVIGGTTNVALFLICADVVFVLAFATAAGAGFGLSYDVKRSMDEDYNGLNARDRAENSEYHSKMDSFLVRGYAAAALVIVAAKSVAAVVLISVYALVK</sequence>
<evidence type="ECO:0000256" key="7">
    <source>
        <dbReference type="ARBA" id="ARBA00023136"/>
    </source>
</evidence>
<keyword evidence="6 8" id="KW-1133">Transmembrane helix</keyword>
<evidence type="ECO:0000259" key="9">
    <source>
        <dbReference type="Pfam" id="PF04535"/>
    </source>
</evidence>
<dbReference type="KEGG" id="bdi:104584972"/>
<keyword evidence="7 8" id="KW-0472">Membrane</keyword>
<evidence type="ECO:0000256" key="4">
    <source>
        <dbReference type="ARBA" id="ARBA00022475"/>
    </source>
</evidence>
<name>I1IL69_BRADI</name>
<dbReference type="OrthoDB" id="685197at2759"/>
<proteinExistence type="inferred from homology"/>
<dbReference type="eggNOG" id="ENOG502S98H">
    <property type="taxonomic scope" value="Eukaryota"/>
</dbReference>
<feature type="transmembrane region" description="Helical" evidence="8">
    <location>
        <begin position="157"/>
        <end position="182"/>
    </location>
</feature>
<dbReference type="EnsemblPlants" id="KQJ88245">
    <property type="protein sequence ID" value="KQJ88245"/>
    <property type="gene ID" value="BRADI_4g16570v3"/>
</dbReference>
<evidence type="ECO:0000313" key="10">
    <source>
        <dbReference type="EMBL" id="KQJ88245.1"/>
    </source>
</evidence>